<dbReference type="Pfam" id="PF25019">
    <property type="entry name" value="LRR_R13L1-DRL21"/>
    <property type="match status" value="1"/>
</dbReference>
<proteinExistence type="predicted"/>
<dbReference type="EnsemblPlants" id="TraesCS7B02G495600.1">
    <property type="protein sequence ID" value="TraesCS7B02G495600.1"/>
    <property type="gene ID" value="TraesCS7B02G495600"/>
</dbReference>
<dbReference type="Gramene" id="TraesCS7B03G1326700.1">
    <property type="protein sequence ID" value="TraesCS7B03G1326700.1.CDS"/>
    <property type="gene ID" value="TraesCS7B03G1326700"/>
</dbReference>
<reference evidence="4" key="2">
    <citation type="submission" date="2018-10" db="UniProtKB">
        <authorList>
            <consortium name="EnsemblPlants"/>
        </authorList>
    </citation>
    <scope>IDENTIFICATION</scope>
</reference>
<dbReference type="OrthoDB" id="785704at2759"/>
<evidence type="ECO:0000313" key="5">
    <source>
        <dbReference type="Proteomes" id="UP000019116"/>
    </source>
</evidence>
<keyword evidence="1" id="KW-0433">Leucine-rich repeat</keyword>
<dbReference type="STRING" id="4565.A0A3B6SR50"/>
<evidence type="ECO:0000313" key="4">
    <source>
        <dbReference type="EnsemblPlants" id="TraesCS7B02G495600.1"/>
    </source>
</evidence>
<dbReference type="InterPro" id="IPR042197">
    <property type="entry name" value="Apaf_helical"/>
</dbReference>
<dbReference type="InterPro" id="IPR056789">
    <property type="entry name" value="LRR_R13L1-DRL21"/>
</dbReference>
<organism evidence="4">
    <name type="scientific">Triticum aestivum</name>
    <name type="common">Wheat</name>
    <dbReference type="NCBI Taxonomy" id="4565"/>
    <lineage>
        <taxon>Eukaryota</taxon>
        <taxon>Viridiplantae</taxon>
        <taxon>Streptophyta</taxon>
        <taxon>Embryophyta</taxon>
        <taxon>Tracheophyta</taxon>
        <taxon>Spermatophyta</taxon>
        <taxon>Magnoliopsida</taxon>
        <taxon>Liliopsida</taxon>
        <taxon>Poales</taxon>
        <taxon>Poaceae</taxon>
        <taxon>BOP clade</taxon>
        <taxon>Pooideae</taxon>
        <taxon>Triticodae</taxon>
        <taxon>Triticeae</taxon>
        <taxon>Triticinae</taxon>
        <taxon>Triticum</taxon>
    </lineage>
</organism>
<dbReference type="InterPro" id="IPR032675">
    <property type="entry name" value="LRR_dom_sf"/>
</dbReference>
<evidence type="ECO:0000259" key="3">
    <source>
        <dbReference type="Pfam" id="PF25019"/>
    </source>
</evidence>
<dbReference type="SUPFAM" id="SSF52540">
    <property type="entry name" value="P-loop containing nucleoside triphosphate hydrolases"/>
    <property type="match status" value="1"/>
</dbReference>
<dbReference type="Gene3D" id="3.80.10.10">
    <property type="entry name" value="Ribonuclease Inhibitor"/>
    <property type="match status" value="1"/>
</dbReference>
<keyword evidence="5" id="KW-1185">Reference proteome</keyword>
<dbReference type="PANTHER" id="PTHR36766:SF60">
    <property type="entry name" value="NB-ARC DOMAIN-CONTAINING PROTEIN"/>
    <property type="match status" value="1"/>
</dbReference>
<sequence>MSGLKKTPMRWSGRNSGLPFPLCCNETIHLQDMEDTDILALFKDHAFSGAAIRDQRLREQLETLAEKLAKRLGRSPLAAKTVGSQLSRKKDKAAWEDALRIDNLSDPSRALLWSYEKLDPSFAEELVHMWVLVGLIDSCNANKTMEDLMRDCVNEMVNVWFLQRVNRSEYVMHDLVHDLAESLSEKFGATSTIYLQTTSFTHLYLHSTTYRDDARDIFQQVLQNLKKLCVLHLRFYNSSKLPESVGELKHLSDDIKILPEKLFNLTKLRYLQGCDEIPHICKLISLQHNRQFCVQKQLGYEVRQLKDMNNLGGGLCLTNLENVTGKDQALEAKLHQKSQLERLHLEWSDNDDMASHYSSHLETLEGLMPPPQIKGLTIKGYRHAKYAGWLLEDSCFQNLESLDLVNCSALQILPSNATLFGNCSSLLLEHVPNLKTLPSLPTSLEKLQIEKCMMLMFISKDELKQHNLRENTMVTYDLKARLSSMLEEYSVSEIKEVLLSEHSSLKPLMILMDADISRLQTIKSALERVGDEVLVIEDIIKAWVCCHEDRLGLVFRRNINLPLVPPSGLSQLHLSLCIVIDGALAVCPLMVSLL</sequence>
<dbReference type="InterPro" id="IPR027417">
    <property type="entry name" value="P-loop_NTPase"/>
</dbReference>
<dbReference type="Gramene" id="TraesCS7B02G495600.1">
    <property type="protein sequence ID" value="TraesCS7B02G495600.1"/>
    <property type="gene ID" value="TraesCS7B02G495600"/>
</dbReference>
<dbReference type="Gene3D" id="1.10.8.430">
    <property type="entry name" value="Helical domain of apoptotic protease-activating factors"/>
    <property type="match status" value="1"/>
</dbReference>
<feature type="domain" description="Disease resistance protein winged helix" evidence="2">
    <location>
        <begin position="124"/>
        <end position="180"/>
    </location>
</feature>
<dbReference type="AlphaFoldDB" id="A0A3B6SR50"/>
<reference evidence="4" key="1">
    <citation type="submission" date="2018-08" db="EMBL/GenBank/DDBJ databases">
        <authorList>
            <person name="Rossello M."/>
        </authorList>
    </citation>
    <scope>NUCLEOTIDE SEQUENCE [LARGE SCALE GENOMIC DNA]</scope>
    <source>
        <strain evidence="4">cv. Chinese Spring</strain>
    </source>
</reference>
<evidence type="ECO:0008006" key="6">
    <source>
        <dbReference type="Google" id="ProtNLM"/>
    </source>
</evidence>
<dbReference type="PANTHER" id="PTHR36766">
    <property type="entry name" value="PLANT BROAD-SPECTRUM MILDEW RESISTANCE PROTEIN RPW8"/>
    <property type="match status" value="1"/>
</dbReference>
<feature type="domain" description="R13L1/DRL21-like LRR repeat region" evidence="3">
    <location>
        <begin position="303"/>
        <end position="415"/>
    </location>
</feature>
<dbReference type="Proteomes" id="UP000019116">
    <property type="component" value="Chromosome 7B"/>
</dbReference>
<dbReference type="Pfam" id="PF23559">
    <property type="entry name" value="WHD_DRP"/>
    <property type="match status" value="1"/>
</dbReference>
<evidence type="ECO:0000259" key="2">
    <source>
        <dbReference type="Pfam" id="PF23559"/>
    </source>
</evidence>
<accession>A0A3B6SR50</accession>
<dbReference type="SUPFAM" id="SSF52058">
    <property type="entry name" value="L domain-like"/>
    <property type="match status" value="1"/>
</dbReference>
<protein>
    <recommendedName>
        <fullName evidence="6">NB-ARC domain-containing protein</fullName>
    </recommendedName>
</protein>
<dbReference type="InterPro" id="IPR058922">
    <property type="entry name" value="WHD_DRP"/>
</dbReference>
<name>A0A3B6SR50_WHEAT</name>
<evidence type="ECO:0000256" key="1">
    <source>
        <dbReference type="ARBA" id="ARBA00022614"/>
    </source>
</evidence>